<dbReference type="InterPro" id="IPR011991">
    <property type="entry name" value="ArsR-like_HTH"/>
</dbReference>
<comment type="caution">
    <text evidence="5">The sequence shown here is derived from an EMBL/GenBank/DDBJ whole genome shotgun (WGS) entry which is preliminary data.</text>
</comment>
<gene>
    <name evidence="5" type="ORF">EV684_10641</name>
</gene>
<dbReference type="RefSeq" id="WP_132646973.1">
    <property type="nucleotide sequence ID" value="NZ_CP181386.1"/>
</dbReference>
<protein>
    <submittedName>
        <fullName evidence="5">MarR family protein</fullName>
    </submittedName>
</protein>
<dbReference type="GO" id="GO:0003700">
    <property type="term" value="F:DNA-binding transcription factor activity"/>
    <property type="evidence" value="ECO:0007669"/>
    <property type="project" value="InterPro"/>
</dbReference>
<evidence type="ECO:0000256" key="3">
    <source>
        <dbReference type="ARBA" id="ARBA00023163"/>
    </source>
</evidence>
<feature type="domain" description="HTH marR-type" evidence="4">
    <location>
        <begin position="24"/>
        <end position="80"/>
    </location>
</feature>
<dbReference type="SUPFAM" id="SSF46785">
    <property type="entry name" value="Winged helix' DNA-binding domain"/>
    <property type="match status" value="1"/>
</dbReference>
<evidence type="ECO:0000256" key="2">
    <source>
        <dbReference type="ARBA" id="ARBA00023125"/>
    </source>
</evidence>
<evidence type="ECO:0000313" key="5">
    <source>
        <dbReference type="EMBL" id="TCP02480.1"/>
    </source>
</evidence>
<proteinExistence type="predicted"/>
<evidence type="ECO:0000256" key="1">
    <source>
        <dbReference type="ARBA" id="ARBA00023015"/>
    </source>
</evidence>
<dbReference type="PANTHER" id="PTHR38465">
    <property type="entry name" value="HTH-TYPE TRANSCRIPTIONAL REGULATOR MJ1563-RELATED"/>
    <property type="match status" value="1"/>
</dbReference>
<organism evidence="5 6">
    <name type="scientific">Rubrivivax gelatinosus</name>
    <name type="common">Rhodocyclus gelatinosus</name>
    <name type="synonym">Rhodopseudomonas gelatinosa</name>
    <dbReference type="NCBI Taxonomy" id="28068"/>
    <lineage>
        <taxon>Bacteria</taxon>
        <taxon>Pseudomonadati</taxon>
        <taxon>Pseudomonadota</taxon>
        <taxon>Betaproteobacteria</taxon>
        <taxon>Burkholderiales</taxon>
        <taxon>Sphaerotilaceae</taxon>
        <taxon>Rubrivivax</taxon>
    </lineage>
</organism>
<evidence type="ECO:0000313" key="6">
    <source>
        <dbReference type="Proteomes" id="UP000295106"/>
    </source>
</evidence>
<dbReference type="Proteomes" id="UP000295106">
    <property type="component" value="Unassembled WGS sequence"/>
</dbReference>
<dbReference type="AlphaFoldDB" id="A0A4R2M834"/>
<dbReference type="PANTHER" id="PTHR38465:SF1">
    <property type="entry name" value="HTH-TYPE TRANSCRIPTIONAL REGULATOR MJ1563-RELATED"/>
    <property type="match status" value="1"/>
</dbReference>
<sequence length="151" mass="16994">MPENDAAVERFIETHGLLAEADGMPPILGRMAAIFMLEPGPFSFSEIGERMQISRGSVSTMTRLLENLGVLERITRPGDRQTYFRLAENPVQVFTQRRIARQQRCVEAIDDLLGKAALDLEARARLAEIRRHHAEMLAASQASLDRHRPTT</sequence>
<evidence type="ECO:0000259" key="4">
    <source>
        <dbReference type="Pfam" id="PF12802"/>
    </source>
</evidence>
<keyword evidence="2" id="KW-0238">DNA-binding</keyword>
<dbReference type="InterPro" id="IPR036390">
    <property type="entry name" value="WH_DNA-bd_sf"/>
</dbReference>
<dbReference type="GeneID" id="99683443"/>
<name>A0A4R2M834_RUBGE</name>
<dbReference type="CDD" id="cd00090">
    <property type="entry name" value="HTH_ARSR"/>
    <property type="match status" value="1"/>
</dbReference>
<dbReference type="Gene3D" id="1.10.10.10">
    <property type="entry name" value="Winged helix-like DNA-binding domain superfamily/Winged helix DNA-binding domain"/>
    <property type="match status" value="1"/>
</dbReference>
<dbReference type="OrthoDB" id="9792628at2"/>
<reference evidence="5 6" key="1">
    <citation type="submission" date="2019-03" db="EMBL/GenBank/DDBJ databases">
        <title>Genomic Encyclopedia of Type Strains, Phase IV (KMG-IV): sequencing the most valuable type-strain genomes for metagenomic binning, comparative biology and taxonomic classification.</title>
        <authorList>
            <person name="Goeker M."/>
        </authorList>
    </citation>
    <scope>NUCLEOTIDE SEQUENCE [LARGE SCALE GENOMIC DNA]</scope>
    <source>
        <strain evidence="5 6">DSM 1709</strain>
    </source>
</reference>
<dbReference type="Pfam" id="PF12802">
    <property type="entry name" value="MarR_2"/>
    <property type="match status" value="1"/>
</dbReference>
<keyword evidence="1" id="KW-0805">Transcription regulation</keyword>
<dbReference type="InterPro" id="IPR052362">
    <property type="entry name" value="HTH-GbsR_regulator"/>
</dbReference>
<dbReference type="InterPro" id="IPR000835">
    <property type="entry name" value="HTH_MarR-typ"/>
</dbReference>
<dbReference type="InterPro" id="IPR036388">
    <property type="entry name" value="WH-like_DNA-bd_sf"/>
</dbReference>
<dbReference type="EMBL" id="SLXD01000006">
    <property type="protein sequence ID" value="TCP02480.1"/>
    <property type="molecule type" value="Genomic_DNA"/>
</dbReference>
<accession>A0A4R2M834</accession>
<keyword evidence="3" id="KW-0804">Transcription</keyword>
<dbReference type="GO" id="GO:0003677">
    <property type="term" value="F:DNA binding"/>
    <property type="evidence" value="ECO:0007669"/>
    <property type="project" value="UniProtKB-KW"/>
</dbReference>